<dbReference type="OrthoDB" id="111345at2759"/>
<feature type="domain" description="Integrase catalytic" evidence="1">
    <location>
        <begin position="1"/>
        <end position="133"/>
    </location>
</feature>
<reference evidence="2" key="1">
    <citation type="submission" date="2023-04" db="EMBL/GenBank/DDBJ databases">
        <title>Phytophthora fragariaefolia NBRC 109709.</title>
        <authorList>
            <person name="Ichikawa N."/>
            <person name="Sato H."/>
            <person name="Tonouchi N."/>
        </authorList>
    </citation>
    <scope>NUCLEOTIDE SEQUENCE</scope>
    <source>
        <strain evidence="2">NBRC 109709</strain>
    </source>
</reference>
<proteinExistence type="predicted"/>
<accession>A0A9W6XKF1</accession>
<dbReference type="EMBL" id="BSXT01001325">
    <property type="protein sequence ID" value="GMF41277.1"/>
    <property type="molecule type" value="Genomic_DNA"/>
</dbReference>
<dbReference type="AlphaFoldDB" id="A0A9W6XKF1"/>
<evidence type="ECO:0000313" key="2">
    <source>
        <dbReference type="EMBL" id="GMF41277.1"/>
    </source>
</evidence>
<evidence type="ECO:0000313" key="3">
    <source>
        <dbReference type="Proteomes" id="UP001165121"/>
    </source>
</evidence>
<dbReference type="PANTHER" id="PTHR37984">
    <property type="entry name" value="PROTEIN CBG26694"/>
    <property type="match status" value="1"/>
</dbReference>
<evidence type="ECO:0000259" key="1">
    <source>
        <dbReference type="PROSITE" id="PS50994"/>
    </source>
</evidence>
<sequence length="290" mass="32267">MLVLKDSMSGYVELIECARATSEYAYQGLIDWFKRFGVVHTWDSDQGPHFTREGLTGCVIYYERTTAYSPWANGSVEVVNRLLLRRLKAMASELKLQIKQWPTLLPLVQSALNGMPSNRLGAIAPITAFAGLPGSSQPDAIFPPTFAENCSLSWIEKQQQKHLRDVRTALDAIRQQCSAASSRKNAQARGRRANKPGVRMAKFAIGDFVLAASAVKGGSKLALLWRGPNRIVRSLNDYTFEVQDLCAPYGIVVRHASRLQFYRDSERGVTEDLIAHALRGEGGHLFDKLL</sequence>
<name>A0A9W6XKF1_9STRA</name>
<dbReference type="InterPro" id="IPR012337">
    <property type="entry name" value="RNaseH-like_sf"/>
</dbReference>
<dbReference type="PROSITE" id="PS50994">
    <property type="entry name" value="INTEGRASE"/>
    <property type="match status" value="1"/>
</dbReference>
<protein>
    <submittedName>
        <fullName evidence="2">Unnamed protein product</fullName>
    </submittedName>
</protein>
<dbReference type="InterPro" id="IPR036397">
    <property type="entry name" value="RNaseH_sf"/>
</dbReference>
<dbReference type="InterPro" id="IPR050951">
    <property type="entry name" value="Retrovirus_Pol_polyprotein"/>
</dbReference>
<dbReference type="GO" id="GO:0003676">
    <property type="term" value="F:nucleic acid binding"/>
    <property type="evidence" value="ECO:0007669"/>
    <property type="project" value="InterPro"/>
</dbReference>
<dbReference type="GO" id="GO:0015074">
    <property type="term" value="P:DNA integration"/>
    <property type="evidence" value="ECO:0007669"/>
    <property type="project" value="InterPro"/>
</dbReference>
<keyword evidence="3" id="KW-1185">Reference proteome</keyword>
<dbReference type="SUPFAM" id="SSF53098">
    <property type="entry name" value="Ribonuclease H-like"/>
    <property type="match status" value="1"/>
</dbReference>
<dbReference type="Gene3D" id="3.30.420.10">
    <property type="entry name" value="Ribonuclease H-like superfamily/Ribonuclease H"/>
    <property type="match status" value="1"/>
</dbReference>
<gene>
    <name evidence="2" type="ORF">Pfra01_001299700</name>
</gene>
<dbReference type="PANTHER" id="PTHR37984:SF15">
    <property type="entry name" value="INTEGRASE CATALYTIC DOMAIN-CONTAINING PROTEIN"/>
    <property type="match status" value="1"/>
</dbReference>
<dbReference type="Proteomes" id="UP001165121">
    <property type="component" value="Unassembled WGS sequence"/>
</dbReference>
<comment type="caution">
    <text evidence="2">The sequence shown here is derived from an EMBL/GenBank/DDBJ whole genome shotgun (WGS) entry which is preliminary data.</text>
</comment>
<dbReference type="InterPro" id="IPR001584">
    <property type="entry name" value="Integrase_cat-core"/>
</dbReference>
<organism evidence="2 3">
    <name type="scientific">Phytophthora fragariaefolia</name>
    <dbReference type="NCBI Taxonomy" id="1490495"/>
    <lineage>
        <taxon>Eukaryota</taxon>
        <taxon>Sar</taxon>
        <taxon>Stramenopiles</taxon>
        <taxon>Oomycota</taxon>
        <taxon>Peronosporomycetes</taxon>
        <taxon>Peronosporales</taxon>
        <taxon>Peronosporaceae</taxon>
        <taxon>Phytophthora</taxon>
    </lineage>
</organism>